<keyword evidence="2" id="KW-1185">Reference proteome</keyword>
<comment type="caution">
    <text evidence="1">The sequence shown here is derived from an EMBL/GenBank/DDBJ whole genome shotgun (WGS) entry which is preliminary data.</text>
</comment>
<protein>
    <submittedName>
        <fullName evidence="1">DUF3046 domain-containing protein</fullName>
    </submittedName>
</protein>
<dbReference type="Pfam" id="PF11248">
    <property type="entry name" value="DUF3046"/>
    <property type="match status" value="1"/>
</dbReference>
<dbReference type="InterPro" id="IPR021408">
    <property type="entry name" value="DUF3046"/>
</dbReference>
<evidence type="ECO:0000313" key="2">
    <source>
        <dbReference type="Proteomes" id="UP000661894"/>
    </source>
</evidence>
<accession>A0ABR8YXX9</accession>
<proteinExistence type="predicted"/>
<name>A0ABR8YXX9_9MICO</name>
<dbReference type="EMBL" id="JACSPO010000001">
    <property type="protein sequence ID" value="MBD8060819.1"/>
    <property type="molecule type" value="Genomic_DNA"/>
</dbReference>
<gene>
    <name evidence="1" type="ORF">H9624_00595</name>
</gene>
<reference evidence="1 2" key="1">
    <citation type="submission" date="2020-08" db="EMBL/GenBank/DDBJ databases">
        <title>A Genomic Blueprint of the Chicken Gut Microbiome.</title>
        <authorList>
            <person name="Gilroy R."/>
            <person name="Ravi A."/>
            <person name="Getino M."/>
            <person name="Pursley I."/>
            <person name="Horton D.L."/>
            <person name="Alikhan N.-F."/>
            <person name="Baker D."/>
            <person name="Gharbi K."/>
            <person name="Hall N."/>
            <person name="Watson M."/>
            <person name="Adriaenssens E.M."/>
            <person name="Foster-Nyarko E."/>
            <person name="Jarju S."/>
            <person name="Secka A."/>
            <person name="Antonio M."/>
            <person name="Oren A."/>
            <person name="Chaudhuri R."/>
            <person name="La Ragione R.M."/>
            <person name="Hildebrand F."/>
            <person name="Pallen M.J."/>
        </authorList>
    </citation>
    <scope>NUCLEOTIDE SEQUENCE [LARGE SCALE GENOMIC DNA]</scope>
    <source>
        <strain evidence="1 2">Sa1BUA1</strain>
    </source>
</reference>
<dbReference type="Proteomes" id="UP000661894">
    <property type="component" value="Unassembled WGS sequence"/>
</dbReference>
<sequence>MHASVPLRERWTPRAWHAGAVKHSEFRQALEETFGPAYGRTLATELVLVPLGNRTPEQALADGVAPREVWDAVCVEMELDERVRWRHRGTLDPRRR</sequence>
<organism evidence="1 2">
    <name type="scientific">Oceanitalea stevensii</name>
    <dbReference type="NCBI Taxonomy" id="2763072"/>
    <lineage>
        <taxon>Bacteria</taxon>
        <taxon>Bacillati</taxon>
        <taxon>Actinomycetota</taxon>
        <taxon>Actinomycetes</taxon>
        <taxon>Micrococcales</taxon>
        <taxon>Bogoriellaceae</taxon>
        <taxon>Georgenia</taxon>
    </lineage>
</organism>
<evidence type="ECO:0000313" key="1">
    <source>
        <dbReference type="EMBL" id="MBD8060819.1"/>
    </source>
</evidence>